<dbReference type="Pfam" id="PF00350">
    <property type="entry name" value="Dynamin_N"/>
    <property type="match status" value="1"/>
</dbReference>
<dbReference type="PANTHER" id="PTHR43681:SF1">
    <property type="entry name" value="SARCALUMENIN"/>
    <property type="match status" value="1"/>
</dbReference>
<organism evidence="3 4">
    <name type="scientific">Acinetobacter genomosp. 15BJ</name>
    <dbReference type="NCBI Taxonomy" id="106651"/>
    <lineage>
        <taxon>Bacteria</taxon>
        <taxon>Pseudomonadati</taxon>
        <taxon>Pseudomonadota</taxon>
        <taxon>Gammaproteobacteria</taxon>
        <taxon>Moraxellales</taxon>
        <taxon>Moraxellaceae</taxon>
        <taxon>Acinetobacter</taxon>
    </lineage>
</organism>
<gene>
    <name evidence="3" type="ORF">F896_01357</name>
</gene>
<dbReference type="HOGENOM" id="CLU_377098_0_0_6"/>
<feature type="domain" description="Dynamin N-terminal" evidence="2">
    <location>
        <begin position="39"/>
        <end position="183"/>
    </location>
</feature>
<evidence type="ECO:0000313" key="4">
    <source>
        <dbReference type="Proteomes" id="UP000016203"/>
    </source>
</evidence>
<dbReference type="InterPro" id="IPR045063">
    <property type="entry name" value="Dynamin_N"/>
</dbReference>
<dbReference type="AlphaFoldDB" id="R9B333"/>
<dbReference type="PATRIC" id="fig|1217699.3.peg.1311"/>
<evidence type="ECO:0000313" key="3">
    <source>
        <dbReference type="EMBL" id="EOR08827.1"/>
    </source>
</evidence>
<name>R9B333_9GAMM</name>
<sequence length="735" mass="84597">MTAHQHIQDMIDELPERHQGLVQDIWQSFNDQGQNLTLALVGAFSVGKTSLLNSLLGERWLFTAQEEATALPTLIQYAEKQDIQLIYTNQSSVELDREQFCKVTTIAPDNAKYAMLSLPQDWLKCLKIIDLPGFGSISEKHQAYTIAQIQQADAILYLLAPRGASSSDIDAIKLIRSYGKHVLVLVNRWDEVETAVSLGEKKPDLDKWSEQIKIATGYDVPLICSHSNGLNHELILDFINQAKEQVNIIRTKRLFAELRPRLENILGHNQEQQQANQLLDEQQSQTLHQLFLQKKEKIIDIKKDLYQQQEQQQHDLQRLIIDIFQRKKNNLRVVLNELKVTPEQWEIFINQGSQAIRLIQAELIQAVQQAMQKFGQINLPENTINDLNLRLPELPQIDEQDFLQSAVLYQLKQEFAKNKNEVGQTISSDKVFSDTELKQLEEQIADLSRYRQDVLNQYIPNIEERIYDTSGSDAGRAIGEVIDWALLFLPAAAVTKVGKLAKLSETAIKTVHTVQKTARVAKKTVEKMPPSTAGQILNLLSIATWTEKLGGLLNNPSQIILKPDPEIQAQVTAQAQKINADIQNLHDDLIRKQDLITSHQLEQIALEQKQKEILRIEQRIVQLENELKEQQVQAQREQEQQQAKILQTYYERAVRQWLTQFDHQSQGIEQHIQQYIKGYWETVIHEQLATRIEEMTNIEQQINQLPLQKEQKLRNLQDEEAQLRVVLVKLNEELV</sequence>
<dbReference type="InterPro" id="IPR027417">
    <property type="entry name" value="P-loop_NTPase"/>
</dbReference>
<keyword evidence="1" id="KW-0175">Coiled coil</keyword>
<dbReference type="EMBL" id="AQFL01000009">
    <property type="protein sequence ID" value="EOR08827.1"/>
    <property type="molecule type" value="Genomic_DNA"/>
</dbReference>
<dbReference type="SUPFAM" id="SSF52540">
    <property type="entry name" value="P-loop containing nucleoside triphosphate hydrolases"/>
    <property type="match status" value="1"/>
</dbReference>
<dbReference type="InterPro" id="IPR051943">
    <property type="entry name" value="TRAFAC_Dynamin-like_GTPase"/>
</dbReference>
<comment type="caution">
    <text evidence="3">The sequence shown here is derived from an EMBL/GenBank/DDBJ whole genome shotgun (WGS) entry which is preliminary data.</text>
</comment>
<feature type="coiled-coil region" evidence="1">
    <location>
        <begin position="606"/>
        <end position="644"/>
    </location>
</feature>
<dbReference type="Proteomes" id="UP000016203">
    <property type="component" value="Unassembled WGS sequence"/>
</dbReference>
<dbReference type="PANTHER" id="PTHR43681">
    <property type="entry name" value="TRANSMEMBRANE GTPASE FZO"/>
    <property type="match status" value="1"/>
</dbReference>
<evidence type="ECO:0000256" key="1">
    <source>
        <dbReference type="SAM" id="Coils"/>
    </source>
</evidence>
<protein>
    <recommendedName>
        <fullName evidence="2">Dynamin N-terminal domain-containing protein</fullName>
    </recommendedName>
</protein>
<evidence type="ECO:0000259" key="2">
    <source>
        <dbReference type="Pfam" id="PF00350"/>
    </source>
</evidence>
<dbReference type="OrthoDB" id="9816479at2"/>
<dbReference type="Gene3D" id="3.40.50.300">
    <property type="entry name" value="P-loop containing nucleotide triphosphate hydrolases"/>
    <property type="match status" value="1"/>
</dbReference>
<accession>R9B333</accession>
<reference evidence="3 4" key="1">
    <citation type="submission" date="2013-03" db="EMBL/GenBank/DDBJ databases">
        <title>The Genome Sequence of Acinetobacter sp. CIP 110321.</title>
        <authorList>
            <consortium name="The Broad Institute Genome Sequencing Platform"/>
            <consortium name="The Broad Institute Genome Sequencing Center for Infectious Disease"/>
            <person name="Cerqueira G."/>
            <person name="Feldgarden M."/>
            <person name="Courvalin P."/>
            <person name="Perichon B."/>
            <person name="Grillot-Courvalin C."/>
            <person name="Clermont D."/>
            <person name="Rocha E."/>
            <person name="Yoon E.-J."/>
            <person name="Nemec A."/>
            <person name="Walker B."/>
            <person name="Young S.K."/>
            <person name="Zeng Q."/>
            <person name="Gargeya S."/>
            <person name="Fitzgerald M."/>
            <person name="Haas B."/>
            <person name="Abouelleil A."/>
            <person name="Alvarado L."/>
            <person name="Arachchi H.M."/>
            <person name="Berlin A.M."/>
            <person name="Chapman S.B."/>
            <person name="Dewar J."/>
            <person name="Goldberg J."/>
            <person name="Griggs A."/>
            <person name="Gujja S."/>
            <person name="Hansen M."/>
            <person name="Howarth C."/>
            <person name="Imamovic A."/>
            <person name="Larimer J."/>
            <person name="McCowan C."/>
            <person name="Murphy C."/>
            <person name="Neiman D."/>
            <person name="Pearson M."/>
            <person name="Priest M."/>
            <person name="Roberts A."/>
            <person name="Saif S."/>
            <person name="Shea T."/>
            <person name="Sisk P."/>
            <person name="Sykes S."/>
            <person name="Wortman J."/>
            <person name="Nusbaum C."/>
            <person name="Birren B."/>
        </authorList>
    </citation>
    <scope>NUCLEOTIDE SEQUENCE [LARGE SCALE GENOMIC DNA]</scope>
    <source>
        <strain evidence="3 4">CIP 110321</strain>
    </source>
</reference>
<proteinExistence type="predicted"/>